<accession>A0A917J3N3</accession>
<dbReference type="RefSeq" id="WP_188958156.1">
    <property type="nucleotide sequence ID" value="NZ_BMIB01000006.1"/>
</dbReference>
<dbReference type="PROSITE" id="PS51257">
    <property type="entry name" value="PROKAR_LIPOPROTEIN"/>
    <property type="match status" value="1"/>
</dbReference>
<reference evidence="1" key="1">
    <citation type="journal article" date="2014" name="Int. J. Syst. Evol. Microbiol.">
        <title>Complete genome sequence of Corynebacterium casei LMG S-19264T (=DSM 44701T), isolated from a smear-ripened cheese.</title>
        <authorList>
            <consortium name="US DOE Joint Genome Institute (JGI-PGF)"/>
            <person name="Walter F."/>
            <person name="Albersmeier A."/>
            <person name="Kalinowski J."/>
            <person name="Ruckert C."/>
        </authorList>
    </citation>
    <scope>NUCLEOTIDE SEQUENCE</scope>
    <source>
        <strain evidence="1">CGMCC 1.15290</strain>
    </source>
</reference>
<gene>
    <name evidence="1" type="ORF">GCM10011379_52190</name>
</gene>
<evidence type="ECO:0000313" key="1">
    <source>
        <dbReference type="EMBL" id="GGH80792.1"/>
    </source>
</evidence>
<proteinExistence type="predicted"/>
<reference evidence="1" key="2">
    <citation type="submission" date="2020-09" db="EMBL/GenBank/DDBJ databases">
        <authorList>
            <person name="Sun Q."/>
            <person name="Zhou Y."/>
        </authorList>
    </citation>
    <scope>NUCLEOTIDE SEQUENCE</scope>
    <source>
        <strain evidence="1">CGMCC 1.15290</strain>
    </source>
</reference>
<name>A0A917J3N3_9BACT</name>
<comment type="caution">
    <text evidence="1">The sequence shown here is derived from an EMBL/GenBank/DDBJ whole genome shotgun (WGS) entry which is preliminary data.</text>
</comment>
<dbReference type="Proteomes" id="UP000627292">
    <property type="component" value="Unassembled WGS sequence"/>
</dbReference>
<protein>
    <recommendedName>
        <fullName evidence="3">Lipoprotein</fullName>
    </recommendedName>
</protein>
<organism evidence="1 2">
    <name type="scientific">Filimonas zeae</name>
    <dbReference type="NCBI Taxonomy" id="1737353"/>
    <lineage>
        <taxon>Bacteria</taxon>
        <taxon>Pseudomonadati</taxon>
        <taxon>Bacteroidota</taxon>
        <taxon>Chitinophagia</taxon>
        <taxon>Chitinophagales</taxon>
        <taxon>Chitinophagaceae</taxon>
        <taxon>Filimonas</taxon>
    </lineage>
</organism>
<dbReference type="EMBL" id="BMIB01000006">
    <property type="protein sequence ID" value="GGH80792.1"/>
    <property type="molecule type" value="Genomic_DNA"/>
</dbReference>
<evidence type="ECO:0000313" key="2">
    <source>
        <dbReference type="Proteomes" id="UP000627292"/>
    </source>
</evidence>
<sequence>MKHLYLLAALCAAGLACGTKHYQQSQYPFHNPAFTMDTLHGLKTNGVYVLRSIQSGDSIRQATVHQFYRFYATGQSNLTLDNQHSITTPAGYVNAVRKDAAYTGHGTLFEGYYRQQGGRMVIQEVTMPLRQFNYRYGYTNQDSLVLVRSTIKGKGRFTEDYFHSNYKEVYLFMPLPALATDSYRPHW</sequence>
<dbReference type="AlphaFoldDB" id="A0A917J3N3"/>
<keyword evidence="2" id="KW-1185">Reference proteome</keyword>
<evidence type="ECO:0008006" key="3">
    <source>
        <dbReference type="Google" id="ProtNLM"/>
    </source>
</evidence>